<dbReference type="InterPro" id="IPR006311">
    <property type="entry name" value="TAT_signal"/>
</dbReference>
<dbReference type="InterPro" id="IPR050582">
    <property type="entry name" value="HAD-like_SerB"/>
</dbReference>
<dbReference type="EMBL" id="CP040916">
    <property type="protein sequence ID" value="QDQ11167.1"/>
    <property type="molecule type" value="Genomic_DNA"/>
</dbReference>
<proteinExistence type="inferred from homology"/>
<accession>A0A516R669</accession>
<evidence type="ECO:0000313" key="3">
    <source>
        <dbReference type="Proteomes" id="UP000316806"/>
    </source>
</evidence>
<protein>
    <submittedName>
        <fullName evidence="2">Haloacid dehalogenase-like hydrolase</fullName>
    </submittedName>
</protein>
<dbReference type="InterPro" id="IPR023214">
    <property type="entry name" value="HAD_sf"/>
</dbReference>
<dbReference type="SUPFAM" id="SSF56784">
    <property type="entry name" value="HAD-like"/>
    <property type="match status" value="1"/>
</dbReference>
<dbReference type="AlphaFoldDB" id="A0A516R669"/>
<dbReference type="InterPro" id="IPR036412">
    <property type="entry name" value="HAD-like_sf"/>
</dbReference>
<evidence type="ECO:0000313" key="2">
    <source>
        <dbReference type="EMBL" id="QDQ11167.1"/>
    </source>
</evidence>
<dbReference type="GO" id="GO:0016787">
    <property type="term" value="F:hydrolase activity"/>
    <property type="evidence" value="ECO:0007669"/>
    <property type="project" value="UniProtKB-KW"/>
</dbReference>
<dbReference type="Gene3D" id="3.40.50.1000">
    <property type="entry name" value="HAD superfamily/HAD-like"/>
    <property type="match status" value="1"/>
</dbReference>
<organism evidence="2 3">
    <name type="scientific">Streptomyces spectabilis</name>
    <dbReference type="NCBI Taxonomy" id="68270"/>
    <lineage>
        <taxon>Bacteria</taxon>
        <taxon>Bacillati</taxon>
        <taxon>Actinomycetota</taxon>
        <taxon>Actinomycetes</taxon>
        <taxon>Kitasatosporales</taxon>
        <taxon>Streptomycetaceae</taxon>
        <taxon>Streptomyces</taxon>
    </lineage>
</organism>
<dbReference type="PANTHER" id="PTHR43344">
    <property type="entry name" value="PHOSPHOSERINE PHOSPHATASE"/>
    <property type="match status" value="1"/>
</dbReference>
<name>A0A516R669_STRST</name>
<keyword evidence="2" id="KW-0378">Hydrolase</keyword>
<evidence type="ECO:0000256" key="1">
    <source>
        <dbReference type="ARBA" id="ARBA00009184"/>
    </source>
</evidence>
<dbReference type="RefSeq" id="WP_144003067.1">
    <property type="nucleotide sequence ID" value="NZ_CP040916.1"/>
</dbReference>
<comment type="similarity">
    <text evidence="1">Belongs to the HAD-like hydrolase superfamily. SerB family.</text>
</comment>
<gene>
    <name evidence="2" type="ORF">FH965_11695</name>
</gene>
<dbReference type="Proteomes" id="UP000316806">
    <property type="component" value="Chromosome"/>
</dbReference>
<dbReference type="Gene3D" id="1.20.1440.310">
    <property type="match status" value="1"/>
</dbReference>
<reference evidence="2 3" key="1">
    <citation type="journal article" date="2019" name="J. Ind. Microbiol. Biotechnol.">
        <title>The complete genomic sequence of Streptomyces spectabilis NRRL-2792 and identification of secondary metabolite biosynthetic gene clusters.</title>
        <authorList>
            <person name="Sinha A."/>
            <person name="Phillips-Salemka S."/>
            <person name="Niraula T.A."/>
            <person name="Short K.A."/>
            <person name="Niraula N.P."/>
        </authorList>
    </citation>
    <scope>NUCLEOTIDE SEQUENCE [LARGE SCALE GENOMIC DNA]</scope>
    <source>
        <strain evidence="2 3">NRRL 2792</strain>
    </source>
</reference>
<sequence>MAGRARGRARGRSRRAAFGLAGAVAAAVFAGGALWPGAGTADASRTGAEGRTAAGLKHWPKPVAAELGEVIAANEHKGAYAVFDADNTTYRNDLEEALLPFLEMKGVLTRKSMDPSLKVIPFKDTATHKESLYSYYNRLCEVDDQVCYPWAAQIFSGFTLKTLKGYVDELLAYDKPIPATYYENGKVTRTEVHRPEFSPGMRELYKSLRAHGIEVYVVSAASEDLVRMVLADPKYGYGVKPGNVIGVGLQLKDPGTGRVTSARKEIAEGRFGPKDRARLARYELTPNLWAPLTWYQGKPAAISTYIDEWKKPVLVAGDTPVSDGPMLFHSADVQHGGVRVWVNRKDSYLKQLDAMKRKNAARQRELGQPVTADKGWLTVTPEQLG</sequence>
<dbReference type="PROSITE" id="PS51318">
    <property type="entry name" value="TAT"/>
    <property type="match status" value="1"/>
</dbReference>